<comment type="caution">
    <text evidence="1">The sequence shown here is derived from an EMBL/GenBank/DDBJ whole genome shotgun (WGS) entry which is preliminary data.</text>
</comment>
<organism evidence="1 2">
    <name type="scientific">Trametes sanguinea</name>
    <dbReference type="NCBI Taxonomy" id="158606"/>
    <lineage>
        <taxon>Eukaryota</taxon>
        <taxon>Fungi</taxon>
        <taxon>Dikarya</taxon>
        <taxon>Basidiomycota</taxon>
        <taxon>Agaricomycotina</taxon>
        <taxon>Agaricomycetes</taxon>
        <taxon>Polyporales</taxon>
        <taxon>Polyporaceae</taxon>
        <taxon>Trametes</taxon>
    </lineage>
</organism>
<protein>
    <submittedName>
        <fullName evidence="1">Uncharacterized protein</fullName>
    </submittedName>
</protein>
<evidence type="ECO:0000313" key="1">
    <source>
        <dbReference type="EMBL" id="KAJ2965567.1"/>
    </source>
</evidence>
<proteinExistence type="predicted"/>
<evidence type="ECO:0000313" key="2">
    <source>
        <dbReference type="Proteomes" id="UP001144978"/>
    </source>
</evidence>
<gene>
    <name evidence="1" type="ORF">NUW54_g14076</name>
</gene>
<keyword evidence="2" id="KW-1185">Reference proteome</keyword>
<name>A0ACC1MFV3_9APHY</name>
<dbReference type="EMBL" id="JANSHE010006962">
    <property type="protein sequence ID" value="KAJ2965567.1"/>
    <property type="molecule type" value="Genomic_DNA"/>
</dbReference>
<dbReference type="Proteomes" id="UP001144978">
    <property type="component" value="Unassembled WGS sequence"/>
</dbReference>
<accession>A0ACC1MFV3</accession>
<reference evidence="1" key="1">
    <citation type="submission" date="2022-08" db="EMBL/GenBank/DDBJ databases">
        <title>Genome Sequence of Pycnoporus sanguineus.</title>
        <authorList>
            <person name="Buettner E."/>
        </authorList>
    </citation>
    <scope>NUCLEOTIDE SEQUENCE</scope>
    <source>
        <strain evidence="1">CG-C14</strain>
    </source>
</reference>
<sequence length="196" mass="22748">MRAAEWWTVLERSYSWQTSAKGLPTKNRPSQVAEWMRVHRRELTRHPAINDEVEYAQQWQQWWAGMQPEWRVLNADGWPVQDGIGSWESLTNPGKNGLLVVLLSLMWWRTVATSATMDSWTSAAADVAWVVACMANSKQENSQDRQSQGLEDSSHNLDNQPGSRRQKRKAVAEQSEEQRQDQDQQHRPKRLRQRGV</sequence>